<evidence type="ECO:0000313" key="4">
    <source>
        <dbReference type="Proteomes" id="UP000503820"/>
    </source>
</evidence>
<dbReference type="CDD" id="cd01483">
    <property type="entry name" value="E1_enzyme_family"/>
    <property type="match status" value="1"/>
</dbReference>
<keyword evidence="1" id="KW-0472">Membrane</keyword>
<dbReference type="Gene3D" id="3.40.109.10">
    <property type="entry name" value="NADH Oxidase"/>
    <property type="match status" value="1"/>
</dbReference>
<dbReference type="InterPro" id="IPR000594">
    <property type="entry name" value="ThiF_NAD_FAD-bd"/>
</dbReference>
<comment type="caution">
    <text evidence="3">The sequence shown here is derived from an EMBL/GenBank/DDBJ whole genome shotgun (WGS) entry which is preliminary data.</text>
</comment>
<accession>A0A7J0BVU1</accession>
<dbReference type="EMBL" id="BLVP01000008">
    <property type="protein sequence ID" value="GFM37285.1"/>
    <property type="molecule type" value="Genomic_DNA"/>
</dbReference>
<evidence type="ECO:0000256" key="1">
    <source>
        <dbReference type="SAM" id="Phobius"/>
    </source>
</evidence>
<dbReference type="Proteomes" id="UP000503820">
    <property type="component" value="Unassembled WGS sequence"/>
</dbReference>
<dbReference type="GO" id="GO:0016491">
    <property type="term" value="F:oxidoreductase activity"/>
    <property type="evidence" value="ECO:0007669"/>
    <property type="project" value="InterPro"/>
</dbReference>
<dbReference type="InterPro" id="IPR000415">
    <property type="entry name" value="Nitroreductase-like"/>
</dbReference>
<evidence type="ECO:0000313" key="3">
    <source>
        <dbReference type="EMBL" id="GFM37285.1"/>
    </source>
</evidence>
<evidence type="ECO:0000259" key="2">
    <source>
        <dbReference type="Pfam" id="PF00899"/>
    </source>
</evidence>
<dbReference type="RefSeq" id="WP_174409900.1">
    <property type="nucleotide sequence ID" value="NZ_BLVP01000008.1"/>
</dbReference>
<dbReference type="AlphaFoldDB" id="A0A7J0BVU1"/>
<name>A0A7J0BVU1_9BACT</name>
<dbReference type="Pfam" id="PF00899">
    <property type="entry name" value="ThiF"/>
    <property type="match status" value="1"/>
</dbReference>
<keyword evidence="1" id="KW-1133">Transmembrane helix</keyword>
<proteinExistence type="predicted"/>
<dbReference type="GO" id="GO:0061503">
    <property type="term" value="F:tRNA threonylcarbamoyladenosine dehydratase"/>
    <property type="evidence" value="ECO:0007669"/>
    <property type="project" value="TreeGrafter"/>
</dbReference>
<dbReference type="SUPFAM" id="SSF69572">
    <property type="entry name" value="Activating enzymes of the ubiquitin-like proteins"/>
    <property type="match status" value="1"/>
</dbReference>
<dbReference type="PANTHER" id="PTHR43267">
    <property type="entry name" value="TRNA THREONYLCARBAMOYLADENOSINE DEHYDRATASE"/>
    <property type="match status" value="1"/>
</dbReference>
<dbReference type="GO" id="GO:0008641">
    <property type="term" value="F:ubiquitin-like modifier activating enzyme activity"/>
    <property type="evidence" value="ECO:0007669"/>
    <property type="project" value="InterPro"/>
</dbReference>
<dbReference type="Gene3D" id="3.40.50.720">
    <property type="entry name" value="NAD(P)-binding Rossmann-like Domain"/>
    <property type="match status" value="1"/>
</dbReference>
<keyword evidence="4" id="KW-1185">Reference proteome</keyword>
<keyword evidence="1" id="KW-0812">Transmembrane</keyword>
<dbReference type="GO" id="GO:0061504">
    <property type="term" value="P:cyclic threonylcarbamoyladenosine biosynthetic process"/>
    <property type="evidence" value="ECO:0007669"/>
    <property type="project" value="TreeGrafter"/>
</dbReference>
<gene>
    <name evidence="3" type="ORF">DSM19430T_19690</name>
</gene>
<protein>
    <recommendedName>
        <fullName evidence="2">THIF-type NAD/FAD binding fold domain-containing protein</fullName>
    </recommendedName>
</protein>
<dbReference type="InterPro" id="IPR035985">
    <property type="entry name" value="Ubiquitin-activating_enz"/>
</dbReference>
<sequence>MDSDQYRTRAAEYGFHNRFAYAAEAFSRSIGFLNAAELERLSRARVAVPGLGGVGSAHVVTLARLGIGAFSLADMDVYNPVNMNRQHGARIDTWGQSKLDTVAGDVLAINPFAELSLFPQGLTEENLDTFLHGADVVIDGLDFFVFDMRRRLFNRARELNIPVITAGPLGFSSALLVFTPKGMRFDDYFDVHDHLPMEQKYLRFALGLAPAALHAGYLDGSAVDFRMRKGPSLIVGCQMSAALAATEAARLILNRKGLKAAPYYLQMDPYLKKLRKGRLHTGNRWPLQRLKALLFEKLVLAKSGRTGCTPQSPPSTPLSTYLADDMPLLRYLLGAGIQAPSGDNVQPWHFTVRENSILLRADMQADTSFFNTHQLATVIAAGAAAENMSIAASACGLRCEVQTTPDARTGHMATLSFAPAPDAREDMLADSIWRRHTNRKPFSTRQVPDGIWQYLEQCAQPLGDIRLEWVNTPRDLQRLSRAIFHADRIRTERRDLHEHFMNMVRFTQEEAETSRDGLPLPNLEAGAPGNLFLKATRSWKSVHVANSLGIGRIVPLVSAMGIRRSGGAALLSVPSTSIDDFFMGGRALERIWLAVTHLNMRLQPMTAVTLFRLRTMLGESDMFSQAHRALQERASDVLSALFPLAAGRAPVMLFRVGFGPAIRHGTYRREAESFLSRAE</sequence>
<reference evidence="3 4" key="1">
    <citation type="submission" date="2020-05" db="EMBL/GenBank/DDBJ databases">
        <title>Draft genome sequence of Desulfovibrio psychrotolerans JS1T.</title>
        <authorList>
            <person name="Ueno A."/>
            <person name="Tamazawa S."/>
            <person name="Tamamura S."/>
            <person name="Murakami T."/>
            <person name="Kiyama T."/>
            <person name="Inomata H."/>
            <person name="Amano Y."/>
            <person name="Miyakawa K."/>
            <person name="Tamaki H."/>
            <person name="Naganuma T."/>
            <person name="Kaneko K."/>
        </authorList>
    </citation>
    <scope>NUCLEOTIDE SEQUENCE [LARGE SCALE GENOMIC DNA]</scope>
    <source>
        <strain evidence="3 4">JS1</strain>
    </source>
</reference>
<dbReference type="SUPFAM" id="SSF55469">
    <property type="entry name" value="FMN-dependent nitroreductase-like"/>
    <property type="match status" value="1"/>
</dbReference>
<feature type="transmembrane region" description="Helical" evidence="1">
    <location>
        <begin position="159"/>
        <end position="180"/>
    </location>
</feature>
<dbReference type="NCBIfam" id="NF006077">
    <property type="entry name" value="PRK08223.1"/>
    <property type="match status" value="1"/>
</dbReference>
<feature type="domain" description="THIF-type NAD/FAD binding fold" evidence="2">
    <location>
        <begin position="27"/>
        <end position="275"/>
    </location>
</feature>
<dbReference type="InterPro" id="IPR045886">
    <property type="entry name" value="ThiF/MoeB/HesA"/>
</dbReference>
<dbReference type="PANTHER" id="PTHR43267:SF1">
    <property type="entry name" value="TRNA THREONYLCARBAMOYLADENOSINE DEHYDRATASE"/>
    <property type="match status" value="1"/>
</dbReference>
<organism evidence="3 4">
    <name type="scientific">Desulfovibrio psychrotolerans</name>
    <dbReference type="NCBI Taxonomy" id="415242"/>
    <lineage>
        <taxon>Bacteria</taxon>
        <taxon>Pseudomonadati</taxon>
        <taxon>Thermodesulfobacteriota</taxon>
        <taxon>Desulfovibrionia</taxon>
        <taxon>Desulfovibrionales</taxon>
        <taxon>Desulfovibrionaceae</taxon>
        <taxon>Desulfovibrio</taxon>
    </lineage>
</organism>